<dbReference type="EMBL" id="JARJCM010000051">
    <property type="protein sequence ID" value="KAJ7035335.1"/>
    <property type="molecule type" value="Genomic_DNA"/>
</dbReference>
<comment type="caution">
    <text evidence="2">The sequence shown here is derived from an EMBL/GenBank/DDBJ whole genome shotgun (WGS) entry which is preliminary data.</text>
</comment>
<reference evidence="2" key="1">
    <citation type="submission" date="2023-03" db="EMBL/GenBank/DDBJ databases">
        <title>Massive genome expansion in bonnet fungi (Mycena s.s.) driven by repeated elements and novel gene families across ecological guilds.</title>
        <authorList>
            <consortium name="Lawrence Berkeley National Laboratory"/>
            <person name="Harder C.B."/>
            <person name="Miyauchi S."/>
            <person name="Viragh M."/>
            <person name="Kuo A."/>
            <person name="Thoen E."/>
            <person name="Andreopoulos B."/>
            <person name="Lu D."/>
            <person name="Skrede I."/>
            <person name="Drula E."/>
            <person name="Henrissat B."/>
            <person name="Morin E."/>
            <person name="Kohler A."/>
            <person name="Barry K."/>
            <person name="LaButti K."/>
            <person name="Morin E."/>
            <person name="Salamov A."/>
            <person name="Lipzen A."/>
            <person name="Mereny Z."/>
            <person name="Hegedus B."/>
            <person name="Baldrian P."/>
            <person name="Stursova M."/>
            <person name="Weitz H."/>
            <person name="Taylor A."/>
            <person name="Grigoriev I.V."/>
            <person name="Nagy L.G."/>
            <person name="Martin F."/>
            <person name="Kauserud H."/>
        </authorList>
    </citation>
    <scope>NUCLEOTIDE SEQUENCE</scope>
    <source>
        <strain evidence="2">CBHHK200</strain>
    </source>
</reference>
<feature type="non-terminal residue" evidence="2">
    <location>
        <position position="303"/>
    </location>
</feature>
<gene>
    <name evidence="2" type="ORF">C8F04DRAFT_1394916</name>
</gene>
<keyword evidence="3" id="KW-1185">Reference proteome</keyword>
<sequence>MRISQLSPLNLAVVVSVISSFLSVLAAHVPAPGISLRNDTLAAGLHAREGGASPWGHAYSVGLGITRIAPRRPRSAVREAALNVGRRLPVHRTAPSVYVVIVLFVATPLTAPLADVCTPLTTAGWMCACLNNNECSARDSTKPICAQSGLCVPACNGQDDCPDPTTYCNVDAGSCLKIQCQSNDDCYSQKPTCYAPQNGTSFCGTNDQCGTDTDCMSKGFLSRNPHCLNPGPNSSCVGCITSSQCVAGNLNTCKSNSCVQCIDSTQCSVGQMCQDNRCKCIDDSGCLPSQQCLFGQCVGFLCT</sequence>
<proteinExistence type="predicted"/>
<accession>A0AAD6SYT2</accession>
<feature type="chain" id="PRO_5042062305" evidence="1">
    <location>
        <begin position="27"/>
        <end position="303"/>
    </location>
</feature>
<dbReference type="AlphaFoldDB" id="A0AAD6SYT2"/>
<name>A0AAD6SYT2_9AGAR</name>
<keyword evidence="1" id="KW-0732">Signal</keyword>
<evidence type="ECO:0000313" key="2">
    <source>
        <dbReference type="EMBL" id="KAJ7035335.1"/>
    </source>
</evidence>
<dbReference type="Proteomes" id="UP001218188">
    <property type="component" value="Unassembled WGS sequence"/>
</dbReference>
<evidence type="ECO:0000256" key="1">
    <source>
        <dbReference type="SAM" id="SignalP"/>
    </source>
</evidence>
<feature type="signal peptide" evidence="1">
    <location>
        <begin position="1"/>
        <end position="26"/>
    </location>
</feature>
<organism evidence="2 3">
    <name type="scientific">Mycena alexandri</name>
    <dbReference type="NCBI Taxonomy" id="1745969"/>
    <lineage>
        <taxon>Eukaryota</taxon>
        <taxon>Fungi</taxon>
        <taxon>Dikarya</taxon>
        <taxon>Basidiomycota</taxon>
        <taxon>Agaricomycotina</taxon>
        <taxon>Agaricomycetes</taxon>
        <taxon>Agaricomycetidae</taxon>
        <taxon>Agaricales</taxon>
        <taxon>Marasmiineae</taxon>
        <taxon>Mycenaceae</taxon>
        <taxon>Mycena</taxon>
    </lineage>
</organism>
<evidence type="ECO:0000313" key="3">
    <source>
        <dbReference type="Proteomes" id="UP001218188"/>
    </source>
</evidence>
<protein>
    <submittedName>
        <fullName evidence="2">Uncharacterized protein</fullName>
    </submittedName>
</protein>